<organism evidence="2 3">
    <name type="scientific">Virgibacillus xinjiangensis</name>
    <dbReference type="NCBI Taxonomy" id="393090"/>
    <lineage>
        <taxon>Bacteria</taxon>
        <taxon>Bacillati</taxon>
        <taxon>Bacillota</taxon>
        <taxon>Bacilli</taxon>
        <taxon>Bacillales</taxon>
        <taxon>Bacillaceae</taxon>
        <taxon>Virgibacillus</taxon>
    </lineage>
</organism>
<feature type="transmembrane region" description="Helical" evidence="1">
    <location>
        <begin position="39"/>
        <end position="59"/>
    </location>
</feature>
<dbReference type="Pfam" id="PF09578">
    <property type="entry name" value="Spore_YabQ"/>
    <property type="match status" value="1"/>
</dbReference>
<proteinExistence type="predicted"/>
<gene>
    <name evidence="2" type="primary">yabQ</name>
    <name evidence="2" type="ORF">ACFOGI_12050</name>
</gene>
<evidence type="ECO:0000256" key="1">
    <source>
        <dbReference type="SAM" id="Phobius"/>
    </source>
</evidence>
<feature type="transmembrane region" description="Helical" evidence="1">
    <location>
        <begin position="71"/>
        <end position="91"/>
    </location>
</feature>
<dbReference type="InterPro" id="IPR019074">
    <property type="entry name" value="YabQ"/>
</dbReference>
<keyword evidence="1" id="KW-1133">Transmembrane helix</keyword>
<dbReference type="NCBIfam" id="TIGR02893">
    <property type="entry name" value="spore_yabQ"/>
    <property type="match status" value="1"/>
</dbReference>
<evidence type="ECO:0000313" key="2">
    <source>
        <dbReference type="EMBL" id="MFC3040973.1"/>
    </source>
</evidence>
<dbReference type="Proteomes" id="UP001595279">
    <property type="component" value="Unassembled WGS sequence"/>
</dbReference>
<feature type="transmembrane region" description="Helical" evidence="1">
    <location>
        <begin position="6"/>
        <end position="27"/>
    </location>
</feature>
<reference evidence="3" key="1">
    <citation type="journal article" date="2019" name="Int. J. Syst. Evol. Microbiol.">
        <title>The Global Catalogue of Microorganisms (GCM) 10K type strain sequencing project: providing services to taxonomists for standard genome sequencing and annotation.</title>
        <authorList>
            <consortium name="The Broad Institute Genomics Platform"/>
            <consortium name="The Broad Institute Genome Sequencing Center for Infectious Disease"/>
            <person name="Wu L."/>
            <person name="Ma J."/>
        </authorList>
    </citation>
    <scope>NUCLEOTIDE SEQUENCE [LARGE SCALE GENOMIC DNA]</scope>
    <source>
        <strain evidence="3">KCTC 13128</strain>
    </source>
</reference>
<sequence>MTLSVQFITMIAMVLSGFYLGIIQDTFRRFAMYWKDRVLLAYVLEVCFWLAQTGIIFYILFRANGGELRLYIFLACFLGFAAYQALAAAAYKRMLEHIIRIGAAIWRFCKRVFQLLVFTPVKWMFLLLVAAALGAWKLIFAILLFLWKVATAPVFWLFRMIFSLLPESWQKNLHKLAGVYSTMKNIYKKCKEYIIKKRR</sequence>
<keyword evidence="1" id="KW-0812">Transmembrane</keyword>
<comment type="caution">
    <text evidence="2">The sequence shown here is derived from an EMBL/GenBank/DDBJ whole genome shotgun (WGS) entry which is preliminary data.</text>
</comment>
<protein>
    <submittedName>
        <fullName evidence="2">Spore cortex biosynthesis protein YabQ</fullName>
    </submittedName>
</protein>
<name>A0ABV7CXF1_9BACI</name>
<evidence type="ECO:0000313" key="3">
    <source>
        <dbReference type="Proteomes" id="UP001595279"/>
    </source>
</evidence>
<dbReference type="RefSeq" id="WP_390272820.1">
    <property type="nucleotide sequence ID" value="NZ_JBHRSA010000046.1"/>
</dbReference>
<dbReference type="EMBL" id="JBHRSA010000046">
    <property type="protein sequence ID" value="MFC3040973.1"/>
    <property type="molecule type" value="Genomic_DNA"/>
</dbReference>
<feature type="transmembrane region" description="Helical" evidence="1">
    <location>
        <begin position="138"/>
        <end position="158"/>
    </location>
</feature>
<keyword evidence="3" id="KW-1185">Reference proteome</keyword>
<keyword evidence="1" id="KW-0472">Membrane</keyword>
<accession>A0ABV7CXF1</accession>
<feature type="transmembrane region" description="Helical" evidence="1">
    <location>
        <begin position="112"/>
        <end position="132"/>
    </location>
</feature>